<reference evidence="1" key="1">
    <citation type="journal article" date="2014" name="Front. Microbiol.">
        <title>High frequency of phylogenetically diverse reductive dehalogenase-homologous genes in deep subseafloor sedimentary metagenomes.</title>
        <authorList>
            <person name="Kawai M."/>
            <person name="Futagami T."/>
            <person name="Toyoda A."/>
            <person name="Takaki Y."/>
            <person name="Nishi S."/>
            <person name="Hori S."/>
            <person name="Arai W."/>
            <person name="Tsubouchi T."/>
            <person name="Morono Y."/>
            <person name="Uchiyama I."/>
            <person name="Ito T."/>
            <person name="Fujiyama A."/>
            <person name="Inagaki F."/>
            <person name="Takami H."/>
        </authorList>
    </citation>
    <scope>NUCLEOTIDE SEQUENCE</scope>
    <source>
        <strain evidence="1">Expedition CK06-06</strain>
    </source>
</reference>
<evidence type="ECO:0000313" key="1">
    <source>
        <dbReference type="EMBL" id="GAH69000.1"/>
    </source>
</evidence>
<dbReference type="PANTHER" id="PTHR21075:SF0">
    <property type="entry name" value="ANAEROBIC RIBONUCLEOSIDE-TRIPHOSPHATE REDUCTASE"/>
    <property type="match status" value="1"/>
</dbReference>
<comment type="caution">
    <text evidence="1">The sequence shown here is derived from an EMBL/GenBank/DDBJ whole genome shotgun (WGS) entry which is preliminary data.</text>
</comment>
<accession>X1IIE2</accession>
<dbReference type="PANTHER" id="PTHR21075">
    <property type="entry name" value="ANAEROBIC RIBONUCLEOSIDE-TRIPHOSPHATE REDUCTASE"/>
    <property type="match status" value="1"/>
</dbReference>
<dbReference type="SUPFAM" id="SSF51998">
    <property type="entry name" value="PFL-like glycyl radical enzymes"/>
    <property type="match status" value="1"/>
</dbReference>
<dbReference type="GO" id="GO:0006260">
    <property type="term" value="P:DNA replication"/>
    <property type="evidence" value="ECO:0007669"/>
    <property type="project" value="InterPro"/>
</dbReference>
<dbReference type="Gene3D" id="3.20.70.20">
    <property type="match status" value="1"/>
</dbReference>
<dbReference type="InterPro" id="IPR012833">
    <property type="entry name" value="NrdD"/>
</dbReference>
<gene>
    <name evidence="1" type="ORF">S03H2_41313</name>
</gene>
<proteinExistence type="predicted"/>
<dbReference type="AlphaFoldDB" id="X1IIE2"/>
<dbReference type="GO" id="GO:0004748">
    <property type="term" value="F:ribonucleoside-diphosphate reductase activity, thioredoxin disulfide as acceptor"/>
    <property type="evidence" value="ECO:0007669"/>
    <property type="project" value="TreeGrafter"/>
</dbReference>
<dbReference type="Pfam" id="PF13597">
    <property type="entry name" value="NRDD"/>
    <property type="match status" value="1"/>
</dbReference>
<sequence length="99" mass="11348">ISYIEFHSSPLTNVEAISELIDYAITSDVNYLGFNYPLDRCLNCGFEGTFDKCENCKSDNIKRIRRVSGYLEDVAFFTEGKKAEVVHRTPNTELNRICK</sequence>
<dbReference type="GO" id="GO:0008998">
    <property type="term" value="F:ribonucleoside-triphosphate reductase (thioredoxin) activity"/>
    <property type="evidence" value="ECO:0007669"/>
    <property type="project" value="InterPro"/>
</dbReference>
<dbReference type="GO" id="GO:0031250">
    <property type="term" value="C:anaerobic ribonucleoside-triphosphate reductase complex"/>
    <property type="evidence" value="ECO:0007669"/>
    <property type="project" value="TreeGrafter"/>
</dbReference>
<dbReference type="EMBL" id="BARU01025655">
    <property type="protein sequence ID" value="GAH69000.1"/>
    <property type="molecule type" value="Genomic_DNA"/>
</dbReference>
<protein>
    <submittedName>
        <fullName evidence="1">Uncharacterized protein</fullName>
    </submittedName>
</protein>
<name>X1IIE2_9ZZZZ</name>
<dbReference type="GO" id="GO:0009265">
    <property type="term" value="P:2'-deoxyribonucleotide biosynthetic process"/>
    <property type="evidence" value="ECO:0007669"/>
    <property type="project" value="TreeGrafter"/>
</dbReference>
<feature type="non-terminal residue" evidence="1">
    <location>
        <position position="1"/>
    </location>
</feature>
<organism evidence="1">
    <name type="scientific">marine sediment metagenome</name>
    <dbReference type="NCBI Taxonomy" id="412755"/>
    <lineage>
        <taxon>unclassified sequences</taxon>
        <taxon>metagenomes</taxon>
        <taxon>ecological metagenomes</taxon>
    </lineage>
</organism>